<gene>
    <name evidence="3" type="ORF">D5S18_02220</name>
</gene>
<protein>
    <submittedName>
        <fullName evidence="3">Amidase</fullName>
    </submittedName>
</protein>
<dbReference type="GO" id="GO:0003824">
    <property type="term" value="F:catalytic activity"/>
    <property type="evidence" value="ECO:0007669"/>
    <property type="project" value="InterPro"/>
</dbReference>
<dbReference type="InterPro" id="IPR023631">
    <property type="entry name" value="Amidase_dom"/>
</dbReference>
<sequence length="415" mass="42134">MGTVMYKPWSLRELVADLRAGRTTPEQAFARSRNRIAGTAAELRAWVALLSEQGIPTGGPLGGIPLGVKDIIDLAGLPTKCGSALRAAAPPAEQDAAIVAAWRAAGAVPLGKTVSTEFAFFAPGPTRNPANPEHTPGGSSSGSAAAVASGQVPLALGTQTAGSVTRPAAYCGVAALVMSHARFPVDGVVGLSPSLDSHGVFAARVDDLAPAWSALTGSADAAAAQARPPRLLLWTPPVADDMGVALASAVATLRAAGATVDEFPLAELAAKVTAAQTIIMAYEAAIERAEELARADRISEQLAGLLRAGAETTTSEYESAREIVTAARASIADLRTDYDAIVGPAALGAAPVGLAKTGDPILSRPWQAMGLPVVAIPGLRNPAGLPLGLQLIGPDNELAALAAACWVENRLAEPT</sequence>
<dbReference type="RefSeq" id="WP_120037454.1">
    <property type="nucleotide sequence ID" value="NZ_QZFU01000010.1"/>
</dbReference>
<dbReference type="OrthoDB" id="182039at2"/>
<dbReference type="AlphaFoldDB" id="A0A3A4L813"/>
<evidence type="ECO:0000313" key="3">
    <source>
        <dbReference type="EMBL" id="RJO79181.1"/>
    </source>
</evidence>
<dbReference type="PANTHER" id="PTHR11895">
    <property type="entry name" value="TRANSAMIDASE"/>
    <property type="match status" value="1"/>
</dbReference>
<dbReference type="Pfam" id="PF01425">
    <property type="entry name" value="Amidase"/>
    <property type="match status" value="1"/>
</dbReference>
<dbReference type="PANTHER" id="PTHR11895:SF151">
    <property type="entry name" value="GLUTAMYL-TRNA(GLN) AMIDOTRANSFERASE SUBUNIT A"/>
    <property type="match status" value="1"/>
</dbReference>
<feature type="domain" description="Amidase" evidence="2">
    <location>
        <begin position="57"/>
        <end position="395"/>
    </location>
</feature>
<dbReference type="Proteomes" id="UP000266677">
    <property type="component" value="Unassembled WGS sequence"/>
</dbReference>
<evidence type="ECO:0000313" key="4">
    <source>
        <dbReference type="Proteomes" id="UP000266677"/>
    </source>
</evidence>
<proteinExistence type="predicted"/>
<dbReference type="InterPro" id="IPR000120">
    <property type="entry name" value="Amidase"/>
</dbReference>
<reference evidence="3 4" key="1">
    <citation type="submission" date="2018-09" db="EMBL/GenBank/DDBJ databases">
        <title>YIM PH21274 draft genome.</title>
        <authorList>
            <person name="Miao C."/>
        </authorList>
    </citation>
    <scope>NUCLEOTIDE SEQUENCE [LARGE SCALE GENOMIC DNA]</scope>
    <source>
        <strain evidence="3 4">YIM PH 21724</strain>
    </source>
</reference>
<evidence type="ECO:0000259" key="2">
    <source>
        <dbReference type="Pfam" id="PF01425"/>
    </source>
</evidence>
<evidence type="ECO:0000256" key="1">
    <source>
        <dbReference type="SAM" id="MobiDB-lite"/>
    </source>
</evidence>
<dbReference type="SUPFAM" id="SSF75304">
    <property type="entry name" value="Amidase signature (AS) enzymes"/>
    <property type="match status" value="1"/>
</dbReference>
<name>A0A3A4L813_9NOCA</name>
<keyword evidence="4" id="KW-1185">Reference proteome</keyword>
<comment type="caution">
    <text evidence="3">The sequence shown here is derived from an EMBL/GenBank/DDBJ whole genome shotgun (WGS) entry which is preliminary data.</text>
</comment>
<dbReference type="EMBL" id="QZFU01000010">
    <property type="protein sequence ID" value="RJO79181.1"/>
    <property type="molecule type" value="Genomic_DNA"/>
</dbReference>
<dbReference type="InterPro" id="IPR036928">
    <property type="entry name" value="AS_sf"/>
</dbReference>
<accession>A0A3A4L813</accession>
<feature type="region of interest" description="Disordered" evidence="1">
    <location>
        <begin position="124"/>
        <end position="145"/>
    </location>
</feature>
<dbReference type="Gene3D" id="3.90.1300.10">
    <property type="entry name" value="Amidase signature (AS) domain"/>
    <property type="match status" value="1"/>
</dbReference>
<organism evidence="3 4">
    <name type="scientific">Nocardia panacis</name>
    <dbReference type="NCBI Taxonomy" id="2340916"/>
    <lineage>
        <taxon>Bacteria</taxon>
        <taxon>Bacillati</taxon>
        <taxon>Actinomycetota</taxon>
        <taxon>Actinomycetes</taxon>
        <taxon>Mycobacteriales</taxon>
        <taxon>Nocardiaceae</taxon>
        <taxon>Nocardia</taxon>
    </lineage>
</organism>